<gene>
    <name evidence="1" type="ORF">C491_13217</name>
</gene>
<protein>
    <submittedName>
        <fullName evidence="1">Uncharacterized protein</fullName>
    </submittedName>
</protein>
<accession>L9X4Z6</accession>
<sequence>MVAMNAVREQTVAWTGTDGVRRKFVFEPDEAGEYWRVEYEQLGETWRQVGREPVEDVAIDTGSETTTGNPVSFYRGP</sequence>
<dbReference type="Proteomes" id="UP000011688">
    <property type="component" value="Unassembled WGS sequence"/>
</dbReference>
<reference evidence="1 2" key="1">
    <citation type="journal article" date="2014" name="PLoS Genet.">
        <title>Phylogenetically driven sequencing of extremely halophilic archaea reveals strategies for static and dynamic osmo-response.</title>
        <authorList>
            <person name="Becker E.A."/>
            <person name="Seitzer P.M."/>
            <person name="Tritt A."/>
            <person name="Larsen D."/>
            <person name="Krusor M."/>
            <person name="Yao A.I."/>
            <person name="Wu D."/>
            <person name="Madern D."/>
            <person name="Eisen J.A."/>
            <person name="Darling A.E."/>
            <person name="Facciotti M.T."/>
        </authorList>
    </citation>
    <scope>NUCLEOTIDE SEQUENCE [LARGE SCALE GENOMIC DNA]</scope>
    <source>
        <strain evidence="1 2">DSM 10524</strain>
    </source>
</reference>
<name>L9X4Z6_9EURY</name>
<evidence type="ECO:0000313" key="2">
    <source>
        <dbReference type="Proteomes" id="UP000011688"/>
    </source>
</evidence>
<evidence type="ECO:0000313" key="1">
    <source>
        <dbReference type="EMBL" id="ELY56501.1"/>
    </source>
</evidence>
<organism evidence="1 2">
    <name type="scientific">Natronococcus amylolyticus DSM 10524</name>
    <dbReference type="NCBI Taxonomy" id="1227497"/>
    <lineage>
        <taxon>Archaea</taxon>
        <taxon>Methanobacteriati</taxon>
        <taxon>Methanobacteriota</taxon>
        <taxon>Stenosarchaea group</taxon>
        <taxon>Halobacteria</taxon>
        <taxon>Halobacteriales</taxon>
        <taxon>Natrialbaceae</taxon>
        <taxon>Natronococcus</taxon>
    </lineage>
</organism>
<keyword evidence="2" id="KW-1185">Reference proteome</keyword>
<dbReference type="AlphaFoldDB" id="L9X4Z6"/>
<comment type="caution">
    <text evidence="1">The sequence shown here is derived from an EMBL/GenBank/DDBJ whole genome shotgun (WGS) entry which is preliminary data.</text>
</comment>
<dbReference type="STRING" id="1227497.C491_13217"/>
<dbReference type="EMBL" id="AOIB01000027">
    <property type="protein sequence ID" value="ELY56501.1"/>
    <property type="molecule type" value="Genomic_DNA"/>
</dbReference>
<proteinExistence type="predicted"/>